<dbReference type="Proteomes" id="UP000216345">
    <property type="component" value="Unassembled WGS sequence"/>
</dbReference>
<accession>A0A256FCK7</accession>
<comment type="caution">
    <text evidence="1">The sequence shown here is derived from an EMBL/GenBank/DDBJ whole genome shotgun (WGS) entry which is preliminary data.</text>
</comment>
<name>A0A256FCK7_9HYPH</name>
<proteinExistence type="predicted"/>
<reference evidence="1 2" key="1">
    <citation type="submission" date="2017-07" db="EMBL/GenBank/DDBJ databases">
        <title>Phylogenetic study on the rhizospheric bacterium Ochrobactrum sp. A44.</title>
        <authorList>
            <person name="Krzyzanowska D.M."/>
            <person name="Ossowicki A."/>
            <person name="Rajewska M."/>
            <person name="Maciag T."/>
            <person name="Kaczynski Z."/>
            <person name="Czerwicka M."/>
            <person name="Jafra S."/>
        </authorList>
    </citation>
    <scope>NUCLEOTIDE SEQUENCE [LARGE SCALE GENOMIC DNA]</scope>
    <source>
        <strain evidence="1 2">PR17</strain>
    </source>
</reference>
<protein>
    <submittedName>
        <fullName evidence="1">Uncharacterized protein</fullName>
    </submittedName>
</protein>
<sequence length="40" mass="4477">MAAGKFDNLLTCVFTQVTYPQTALKYSAKQTGNLKRIRKA</sequence>
<keyword evidence="2" id="KW-1185">Reference proteome</keyword>
<dbReference type="AlphaFoldDB" id="A0A256FCK7"/>
<evidence type="ECO:0000313" key="1">
    <source>
        <dbReference type="EMBL" id="OYR12599.1"/>
    </source>
</evidence>
<dbReference type="EMBL" id="NNRK01000029">
    <property type="protein sequence ID" value="OYR12599.1"/>
    <property type="molecule type" value="Genomic_DNA"/>
</dbReference>
<organism evidence="1 2">
    <name type="scientific">Brucella rhizosphaerae</name>
    <dbReference type="NCBI Taxonomy" id="571254"/>
    <lineage>
        <taxon>Bacteria</taxon>
        <taxon>Pseudomonadati</taxon>
        <taxon>Pseudomonadota</taxon>
        <taxon>Alphaproteobacteria</taxon>
        <taxon>Hyphomicrobiales</taxon>
        <taxon>Brucellaceae</taxon>
        <taxon>Brucella/Ochrobactrum group</taxon>
        <taxon>Brucella</taxon>
    </lineage>
</organism>
<gene>
    <name evidence="1" type="ORF">CEV32_0770</name>
</gene>
<evidence type="ECO:0000313" key="2">
    <source>
        <dbReference type="Proteomes" id="UP000216345"/>
    </source>
</evidence>